<reference evidence="4" key="1">
    <citation type="submission" date="2020-04" db="EMBL/GenBank/DDBJ databases">
        <title>Draft genome resource of the tomato pathogen Pseudocercospora fuligena.</title>
        <authorList>
            <person name="Zaccaron A."/>
        </authorList>
    </citation>
    <scope>NUCLEOTIDE SEQUENCE</scope>
    <source>
        <strain evidence="4">PF001</strain>
    </source>
</reference>
<feature type="signal peptide" evidence="3">
    <location>
        <begin position="1"/>
        <end position="19"/>
    </location>
</feature>
<evidence type="ECO:0000313" key="4">
    <source>
        <dbReference type="EMBL" id="KAF7196660.1"/>
    </source>
</evidence>
<dbReference type="Proteomes" id="UP000660729">
    <property type="component" value="Unassembled WGS sequence"/>
</dbReference>
<feature type="chain" id="PRO_5034678633" description="Mid2 domain-containing protein" evidence="3">
    <location>
        <begin position="20"/>
        <end position="434"/>
    </location>
</feature>
<evidence type="ECO:0000313" key="5">
    <source>
        <dbReference type="Proteomes" id="UP000660729"/>
    </source>
</evidence>
<sequence>MHSVGLLLPFLALVELVFAQLGQSSDTAGAFTDILLCNQTFSDANGTGVFTVNPNVDQGTQTDQPDNNSGKTRPVDLAVTLVEDRNTSRLQLTTWLNPRGANYSDDFGLGYDVCGMAFGPIPNNTQYRAQSDNGSCYSMLDEACVDDIKTLAQQFALELTLNPTPYPNSNLTVDSISTVCSDIAANLTSNLPKSCKNYFEDDTTVTEATPLTGYNSSILYANCYTNVSHNKAYYAIETSFVDYNNANYNLLGNIAAPILAIWMPIANAERPSTIQYATAELICAGIKHFNPGSKVAASLPSPTPVGGGGGLSGGAIAGIVVGVVVGVALIAALAAWWLISKRRKARSSAAASEATPAEKGGSDYSSTGAGPPGDVKMNEQTSPTEAPDTALSELPPSTFTRSELDTGKGVERFELPSEASKPVELPGSEAAVQK</sequence>
<feature type="transmembrane region" description="Helical" evidence="2">
    <location>
        <begin position="315"/>
        <end position="339"/>
    </location>
</feature>
<feature type="region of interest" description="Disordered" evidence="1">
    <location>
        <begin position="348"/>
        <end position="434"/>
    </location>
</feature>
<gene>
    <name evidence="4" type="ORF">HII31_02030</name>
</gene>
<dbReference type="AlphaFoldDB" id="A0A8H6VLY6"/>
<feature type="compositionally biased region" description="Basic and acidic residues" evidence="1">
    <location>
        <begin position="402"/>
        <end position="415"/>
    </location>
</feature>
<feature type="region of interest" description="Disordered" evidence="1">
    <location>
        <begin position="52"/>
        <end position="73"/>
    </location>
</feature>
<name>A0A8H6VLY6_9PEZI</name>
<evidence type="ECO:0000256" key="2">
    <source>
        <dbReference type="SAM" id="Phobius"/>
    </source>
</evidence>
<evidence type="ECO:0008006" key="6">
    <source>
        <dbReference type="Google" id="ProtNLM"/>
    </source>
</evidence>
<comment type="caution">
    <text evidence="4">The sequence shown here is derived from an EMBL/GenBank/DDBJ whole genome shotgun (WGS) entry which is preliminary data.</text>
</comment>
<organism evidence="4 5">
    <name type="scientific">Pseudocercospora fuligena</name>
    <dbReference type="NCBI Taxonomy" id="685502"/>
    <lineage>
        <taxon>Eukaryota</taxon>
        <taxon>Fungi</taxon>
        <taxon>Dikarya</taxon>
        <taxon>Ascomycota</taxon>
        <taxon>Pezizomycotina</taxon>
        <taxon>Dothideomycetes</taxon>
        <taxon>Dothideomycetidae</taxon>
        <taxon>Mycosphaerellales</taxon>
        <taxon>Mycosphaerellaceae</taxon>
        <taxon>Pseudocercospora</taxon>
    </lineage>
</organism>
<feature type="compositionally biased region" description="Polar residues" evidence="1">
    <location>
        <begin position="52"/>
        <end position="71"/>
    </location>
</feature>
<protein>
    <recommendedName>
        <fullName evidence="6">Mid2 domain-containing protein</fullName>
    </recommendedName>
</protein>
<evidence type="ECO:0000256" key="1">
    <source>
        <dbReference type="SAM" id="MobiDB-lite"/>
    </source>
</evidence>
<dbReference type="OrthoDB" id="3649267at2759"/>
<proteinExistence type="predicted"/>
<dbReference type="EMBL" id="JABCIY010000024">
    <property type="protein sequence ID" value="KAF7196660.1"/>
    <property type="molecule type" value="Genomic_DNA"/>
</dbReference>
<evidence type="ECO:0000256" key="3">
    <source>
        <dbReference type="SAM" id="SignalP"/>
    </source>
</evidence>
<accession>A0A8H6VLY6</accession>
<keyword evidence="2" id="KW-0472">Membrane</keyword>
<keyword evidence="3" id="KW-0732">Signal</keyword>
<keyword evidence="2" id="KW-1133">Transmembrane helix</keyword>
<keyword evidence="2" id="KW-0812">Transmembrane</keyword>
<keyword evidence="5" id="KW-1185">Reference proteome</keyword>